<proteinExistence type="predicted"/>
<keyword evidence="2" id="KW-1185">Reference proteome</keyword>
<dbReference type="EMBL" id="JABEZX010000012">
    <property type="protein sequence ID" value="MBA0571940.1"/>
    <property type="molecule type" value="Genomic_DNA"/>
</dbReference>
<dbReference type="AlphaFoldDB" id="A0A7J8N523"/>
<accession>A0A7J8N523</accession>
<gene>
    <name evidence="1" type="ORF">Golob_002309</name>
</gene>
<organism evidence="1 2">
    <name type="scientific">Gossypium lobatum</name>
    <dbReference type="NCBI Taxonomy" id="34289"/>
    <lineage>
        <taxon>Eukaryota</taxon>
        <taxon>Viridiplantae</taxon>
        <taxon>Streptophyta</taxon>
        <taxon>Embryophyta</taxon>
        <taxon>Tracheophyta</taxon>
        <taxon>Spermatophyta</taxon>
        <taxon>Magnoliopsida</taxon>
        <taxon>eudicotyledons</taxon>
        <taxon>Gunneridae</taxon>
        <taxon>Pentapetalae</taxon>
        <taxon>rosids</taxon>
        <taxon>malvids</taxon>
        <taxon>Malvales</taxon>
        <taxon>Malvaceae</taxon>
        <taxon>Malvoideae</taxon>
        <taxon>Gossypium</taxon>
    </lineage>
</organism>
<name>A0A7J8N523_9ROSI</name>
<reference evidence="1 2" key="1">
    <citation type="journal article" date="2019" name="Genome Biol. Evol.">
        <title>Insights into the evolution of the New World diploid cottons (Gossypium, subgenus Houzingenia) based on genome sequencing.</title>
        <authorList>
            <person name="Grover C.E."/>
            <person name="Arick M.A. 2nd"/>
            <person name="Thrash A."/>
            <person name="Conover J.L."/>
            <person name="Sanders W.S."/>
            <person name="Peterson D.G."/>
            <person name="Frelichowski J.E."/>
            <person name="Scheffler J.A."/>
            <person name="Scheffler B.E."/>
            <person name="Wendel J.F."/>
        </authorList>
    </citation>
    <scope>NUCLEOTIDE SEQUENCE [LARGE SCALE GENOMIC DNA]</scope>
    <source>
        <strain evidence="1">157</strain>
        <tissue evidence="1">Leaf</tissue>
    </source>
</reference>
<sequence length="136" mass="15664">MGSSRKIEFEQHGMHPFVGLNTSDEESDEFLPWLERKARTKISSMLSIGKSAYGRTKKLNFYVWRSYQYIEVDKNWEIVWEHLLFLFNAGMDGGAVCYGTCFFGVIKYQLALLNITLTPVLKGSEALFVLSFIFVD</sequence>
<evidence type="ECO:0000313" key="1">
    <source>
        <dbReference type="EMBL" id="MBA0571940.1"/>
    </source>
</evidence>
<protein>
    <submittedName>
        <fullName evidence="1">Uncharacterized protein</fullName>
    </submittedName>
</protein>
<feature type="non-terminal residue" evidence="1">
    <location>
        <position position="136"/>
    </location>
</feature>
<evidence type="ECO:0000313" key="2">
    <source>
        <dbReference type="Proteomes" id="UP000593572"/>
    </source>
</evidence>
<dbReference type="Proteomes" id="UP000593572">
    <property type="component" value="Unassembled WGS sequence"/>
</dbReference>
<comment type="caution">
    <text evidence="1">The sequence shown here is derived from an EMBL/GenBank/DDBJ whole genome shotgun (WGS) entry which is preliminary data.</text>
</comment>